<dbReference type="Gene3D" id="3.20.20.100">
    <property type="entry name" value="NADP-dependent oxidoreductase domain"/>
    <property type="match status" value="1"/>
</dbReference>
<organism evidence="2">
    <name type="scientific">Timema shepardi</name>
    <name type="common">Walking stick</name>
    <dbReference type="NCBI Taxonomy" id="629360"/>
    <lineage>
        <taxon>Eukaryota</taxon>
        <taxon>Metazoa</taxon>
        <taxon>Ecdysozoa</taxon>
        <taxon>Arthropoda</taxon>
        <taxon>Hexapoda</taxon>
        <taxon>Insecta</taxon>
        <taxon>Pterygota</taxon>
        <taxon>Neoptera</taxon>
        <taxon>Polyneoptera</taxon>
        <taxon>Phasmatodea</taxon>
        <taxon>Timematodea</taxon>
        <taxon>Timematoidea</taxon>
        <taxon>Timematidae</taxon>
        <taxon>Timema</taxon>
    </lineage>
</organism>
<dbReference type="InterPro" id="IPR020471">
    <property type="entry name" value="AKR"/>
</dbReference>
<dbReference type="InterPro" id="IPR036812">
    <property type="entry name" value="NAD(P)_OxRdtase_dom_sf"/>
</dbReference>
<dbReference type="Pfam" id="PF00248">
    <property type="entry name" value="Aldo_ket_red"/>
    <property type="match status" value="1"/>
</dbReference>
<dbReference type="EMBL" id="OC004667">
    <property type="protein sequence ID" value="CAD7264725.1"/>
    <property type="molecule type" value="Genomic_DNA"/>
</dbReference>
<evidence type="ECO:0000313" key="2">
    <source>
        <dbReference type="EMBL" id="CAD7264725.1"/>
    </source>
</evidence>
<dbReference type="SUPFAM" id="SSF51430">
    <property type="entry name" value="NAD(P)-linked oxidoreductase"/>
    <property type="match status" value="1"/>
</dbReference>
<feature type="domain" description="NADP-dependent oxidoreductase" evidence="1">
    <location>
        <begin position="73"/>
        <end position="138"/>
    </location>
</feature>
<evidence type="ECO:0000259" key="1">
    <source>
        <dbReference type="Pfam" id="PF00248"/>
    </source>
</evidence>
<dbReference type="GO" id="GO:0016491">
    <property type="term" value="F:oxidoreductase activity"/>
    <property type="evidence" value="ECO:0007669"/>
    <property type="project" value="InterPro"/>
</dbReference>
<dbReference type="PANTHER" id="PTHR11732">
    <property type="entry name" value="ALDO/KETO REDUCTASE"/>
    <property type="match status" value="1"/>
</dbReference>
<dbReference type="PROSITE" id="PS00798">
    <property type="entry name" value="ALDOKETO_REDUCTASE_1"/>
    <property type="match status" value="1"/>
</dbReference>
<sequence>MIPSVLLSSGFTMPTIGIGVRETHNWGRHVQLLYAHFHAACCVKKRYSITTPDSLAYLVELSESINENLLGLQVTPSEVSRVVQDAIDVGYRHLDCAPLYNNEREVGDAIRARIQEGSVLREELFVSTKVRCGVPPFREDKQGDQDMWLFLMTTHK</sequence>
<proteinExistence type="predicted"/>
<dbReference type="AlphaFoldDB" id="A0A7R9G2Q2"/>
<reference evidence="2" key="1">
    <citation type="submission" date="2020-11" db="EMBL/GenBank/DDBJ databases">
        <authorList>
            <person name="Tran Van P."/>
        </authorList>
    </citation>
    <scope>NUCLEOTIDE SEQUENCE</scope>
</reference>
<accession>A0A7R9G2Q2</accession>
<dbReference type="InterPro" id="IPR023210">
    <property type="entry name" value="NADP_OxRdtase_dom"/>
</dbReference>
<dbReference type="InterPro" id="IPR018170">
    <property type="entry name" value="Aldo/ket_reductase_CS"/>
</dbReference>
<name>A0A7R9G2Q2_TIMSH</name>
<gene>
    <name evidence="2" type="ORF">TSIB3V08_LOCUS8773</name>
</gene>
<protein>
    <recommendedName>
        <fullName evidence="1">NADP-dependent oxidoreductase domain-containing protein</fullName>
    </recommendedName>
</protein>